<evidence type="ECO:0000313" key="4">
    <source>
        <dbReference type="Proteomes" id="UP000681720"/>
    </source>
</evidence>
<feature type="compositionally biased region" description="Basic residues" evidence="1">
    <location>
        <begin position="55"/>
        <end position="67"/>
    </location>
</feature>
<dbReference type="AlphaFoldDB" id="A0A8S2VTW9"/>
<accession>A0A8S2VTW9</accession>
<name>A0A8S2VTW9_9BILA</name>
<feature type="compositionally biased region" description="Polar residues" evidence="1">
    <location>
        <begin position="36"/>
        <end position="54"/>
    </location>
</feature>
<organism evidence="3 4">
    <name type="scientific">Rotaria magnacalcarata</name>
    <dbReference type="NCBI Taxonomy" id="392030"/>
    <lineage>
        <taxon>Eukaryota</taxon>
        <taxon>Metazoa</taxon>
        <taxon>Spiralia</taxon>
        <taxon>Gnathifera</taxon>
        <taxon>Rotifera</taxon>
        <taxon>Eurotatoria</taxon>
        <taxon>Bdelloidea</taxon>
        <taxon>Philodinida</taxon>
        <taxon>Philodinidae</taxon>
        <taxon>Rotaria</taxon>
    </lineage>
</organism>
<proteinExistence type="predicted"/>
<dbReference type="Proteomes" id="UP000681720">
    <property type="component" value="Unassembled WGS sequence"/>
</dbReference>
<evidence type="ECO:0000313" key="2">
    <source>
        <dbReference type="EMBL" id="CAF4266174.1"/>
    </source>
</evidence>
<comment type="caution">
    <text evidence="3">The sequence shown here is derived from an EMBL/GenBank/DDBJ whole genome shotgun (WGS) entry which is preliminary data.</text>
</comment>
<dbReference type="EMBL" id="CAJOBH010028917">
    <property type="protein sequence ID" value="CAF4266174.1"/>
    <property type="molecule type" value="Genomic_DNA"/>
</dbReference>
<feature type="non-terminal residue" evidence="3">
    <location>
        <position position="92"/>
    </location>
</feature>
<dbReference type="EMBL" id="CAJOBJ010054612">
    <property type="protein sequence ID" value="CAF4390172.1"/>
    <property type="molecule type" value="Genomic_DNA"/>
</dbReference>
<feature type="region of interest" description="Disordered" evidence="1">
    <location>
        <begin position="13"/>
        <end position="73"/>
    </location>
</feature>
<dbReference type="Proteomes" id="UP000681967">
    <property type="component" value="Unassembled WGS sequence"/>
</dbReference>
<sequence>MLPSYMTVAHSNYSCRSSDKYSKHPGSSTESSSSSLNQQNVTKRAHENSQQTQKSIKRQRTSHKHCHANLISTDDNELQSTLNVFDILNQSN</sequence>
<evidence type="ECO:0000256" key="1">
    <source>
        <dbReference type="SAM" id="MobiDB-lite"/>
    </source>
</evidence>
<evidence type="ECO:0000313" key="3">
    <source>
        <dbReference type="EMBL" id="CAF4390172.1"/>
    </source>
</evidence>
<gene>
    <name evidence="2" type="ORF">BYL167_LOCUS26134</name>
    <name evidence="3" type="ORF">GIL414_LOCUS29691</name>
</gene>
<protein>
    <submittedName>
        <fullName evidence="3">Uncharacterized protein</fullName>
    </submittedName>
</protein>
<reference evidence="3" key="1">
    <citation type="submission" date="2021-02" db="EMBL/GenBank/DDBJ databases">
        <authorList>
            <person name="Nowell W R."/>
        </authorList>
    </citation>
    <scope>NUCLEOTIDE SEQUENCE</scope>
</reference>